<evidence type="ECO:0000313" key="6">
    <source>
        <dbReference type="EMBL" id="VDM66839.1"/>
    </source>
</evidence>
<reference evidence="6 7" key="1">
    <citation type="submission" date="2018-11" db="EMBL/GenBank/DDBJ databases">
        <authorList>
            <consortium name="Pathogen Informatics"/>
        </authorList>
    </citation>
    <scope>NUCLEOTIDE SEQUENCE [LARGE SCALE GENOMIC DNA]</scope>
</reference>
<evidence type="ECO:0000256" key="1">
    <source>
        <dbReference type="ARBA" id="ARBA00004275"/>
    </source>
</evidence>
<dbReference type="Proteomes" id="UP000270094">
    <property type="component" value="Unassembled WGS sequence"/>
</dbReference>
<dbReference type="AlphaFoldDB" id="A0A3P7IJ25"/>
<proteinExistence type="inferred from homology"/>
<dbReference type="PANTHER" id="PTHR24096">
    <property type="entry name" value="LONG-CHAIN-FATTY-ACID--COA LIGASE"/>
    <property type="match status" value="1"/>
</dbReference>
<name>A0A3P7IJ25_STRVU</name>
<evidence type="ECO:0000256" key="4">
    <source>
        <dbReference type="ARBA" id="ARBA00023140"/>
    </source>
</evidence>
<keyword evidence="3" id="KW-0436">Ligase</keyword>
<dbReference type="PANTHER" id="PTHR24096:SF149">
    <property type="entry name" value="AMP-BINDING DOMAIN-CONTAINING PROTEIN-RELATED"/>
    <property type="match status" value="1"/>
</dbReference>
<protein>
    <recommendedName>
        <fullName evidence="5">AMP-dependent synthetase/ligase domain-containing protein</fullName>
    </recommendedName>
</protein>
<dbReference type="EMBL" id="UYYB01003867">
    <property type="protein sequence ID" value="VDM66839.1"/>
    <property type="molecule type" value="Genomic_DNA"/>
</dbReference>
<dbReference type="Gene3D" id="3.40.50.12780">
    <property type="entry name" value="N-terminal domain of ligase-like"/>
    <property type="match status" value="1"/>
</dbReference>
<keyword evidence="4" id="KW-0576">Peroxisome</keyword>
<comment type="similarity">
    <text evidence="2">Belongs to the ATP-dependent AMP-binding enzyme family.</text>
</comment>
<evidence type="ECO:0000313" key="7">
    <source>
        <dbReference type="Proteomes" id="UP000270094"/>
    </source>
</evidence>
<dbReference type="GO" id="GO:0005777">
    <property type="term" value="C:peroxisome"/>
    <property type="evidence" value="ECO:0007669"/>
    <property type="project" value="UniProtKB-SubCell"/>
</dbReference>
<dbReference type="InterPro" id="IPR000873">
    <property type="entry name" value="AMP-dep_synth/lig_dom"/>
</dbReference>
<evidence type="ECO:0000256" key="2">
    <source>
        <dbReference type="ARBA" id="ARBA00006432"/>
    </source>
</evidence>
<dbReference type="GO" id="GO:0016405">
    <property type="term" value="F:CoA-ligase activity"/>
    <property type="evidence" value="ECO:0007669"/>
    <property type="project" value="TreeGrafter"/>
</dbReference>
<dbReference type="InterPro" id="IPR042099">
    <property type="entry name" value="ANL_N_sf"/>
</dbReference>
<gene>
    <name evidence="6" type="ORF">SVUK_LOCUS1837</name>
</gene>
<evidence type="ECO:0000259" key="5">
    <source>
        <dbReference type="Pfam" id="PF00501"/>
    </source>
</evidence>
<dbReference type="OrthoDB" id="10253869at2759"/>
<feature type="domain" description="AMP-dependent synthetase/ligase" evidence="5">
    <location>
        <begin position="194"/>
        <end position="287"/>
    </location>
</feature>
<dbReference type="SUPFAM" id="SSF56801">
    <property type="entry name" value="Acetyl-CoA synthetase-like"/>
    <property type="match status" value="1"/>
</dbReference>
<comment type="subcellular location">
    <subcellularLocation>
        <location evidence="1">Peroxisome</location>
    </subcellularLocation>
</comment>
<organism evidence="6 7">
    <name type="scientific">Strongylus vulgaris</name>
    <name type="common">Blood worm</name>
    <dbReference type="NCBI Taxonomy" id="40348"/>
    <lineage>
        <taxon>Eukaryota</taxon>
        <taxon>Metazoa</taxon>
        <taxon>Ecdysozoa</taxon>
        <taxon>Nematoda</taxon>
        <taxon>Chromadorea</taxon>
        <taxon>Rhabditida</taxon>
        <taxon>Rhabditina</taxon>
        <taxon>Rhabditomorpha</taxon>
        <taxon>Strongyloidea</taxon>
        <taxon>Strongylidae</taxon>
        <taxon>Strongylus</taxon>
    </lineage>
</organism>
<dbReference type="Gene3D" id="3.40.50.980">
    <property type="match status" value="2"/>
</dbReference>
<evidence type="ECO:0000256" key="3">
    <source>
        <dbReference type="ARBA" id="ARBA00022598"/>
    </source>
</evidence>
<dbReference type="Pfam" id="PF00501">
    <property type="entry name" value="AMP-binding"/>
    <property type="match status" value="2"/>
</dbReference>
<accession>A0A3P7IJ25</accession>
<keyword evidence="7" id="KW-1185">Reference proteome</keyword>
<sequence>MKCGGVVTTTDRTVTTEDLKQQILETEASIIVADEEVLDKVLPIAQKHNVKTIFCVKSPWSNRKLPKGVIDFQKVMVGCVSETKDLEYSSTDIAVVTYSAAANGLLVGRMLTHENISTAADIYEKFLQRMMRKELNYANISEERLLYCSSLANMFGLLCMDVALIMGFTSPCLLITEPKNIVATLKQPISEDFKVSSLEYVLCSGPVLGKGARNEFLQMFPSVQYMADGAGMIDGAPAALIPNVEDKKNGNCVVPTCETKLVCARREVEADEMGEIFLRGPTVMQGYIDDGEPIDANGWFHTGEVGHFDQQGNIFVDGRLDDFIDVCGNQYCPLSLLLFIVNVSVVIILDRGVKVEKGSSPIGVNKAGGLPN</sequence>
<feature type="domain" description="AMP-dependent synthetase/ligase" evidence="5">
    <location>
        <begin position="1"/>
        <end position="170"/>
    </location>
</feature>